<reference evidence="1 2" key="1">
    <citation type="submission" date="2019-05" db="EMBL/GenBank/DDBJ databases">
        <title>Draft genome sequence of Nonomuraea zeae DSM 100528.</title>
        <authorList>
            <person name="Saricaoglu S."/>
            <person name="Isik K."/>
        </authorList>
    </citation>
    <scope>NUCLEOTIDE SEQUENCE [LARGE SCALE GENOMIC DNA]</scope>
    <source>
        <strain evidence="1 2">DSM 100528</strain>
    </source>
</reference>
<dbReference type="RefSeq" id="WP_138698231.1">
    <property type="nucleotide sequence ID" value="NZ_JBHSAZ010000057.1"/>
</dbReference>
<dbReference type="OrthoDB" id="128449at2"/>
<sequence>MTYLVGLIVVGTLCLLNIALTVGVIRRLREHETRMQPPPAPAVSAPVGAEVNDFTAVSISGKALSKSDTLLETNFLFISADCAPCRDKLPDYLEYLRSARPRTVAVLTPAEGDDTHFTEMRDALSTVADVVVEPYGEPIWKAFAIVGTPAFITSRDGRIAATDLPLTTAGTAA</sequence>
<keyword evidence="2" id="KW-1185">Reference proteome</keyword>
<gene>
    <name evidence="1" type="ORF">ETD85_57280</name>
</gene>
<dbReference type="EMBL" id="VCKX01000419">
    <property type="protein sequence ID" value="TMR13899.1"/>
    <property type="molecule type" value="Genomic_DNA"/>
</dbReference>
<protein>
    <submittedName>
        <fullName evidence="1">TlpA family protein disulfide reductase</fullName>
    </submittedName>
</protein>
<dbReference type="Gene3D" id="3.40.30.10">
    <property type="entry name" value="Glutaredoxin"/>
    <property type="match status" value="1"/>
</dbReference>
<accession>A0A5S4F9V0</accession>
<organism evidence="1 2">
    <name type="scientific">Nonomuraea zeae</name>
    <dbReference type="NCBI Taxonomy" id="1642303"/>
    <lineage>
        <taxon>Bacteria</taxon>
        <taxon>Bacillati</taxon>
        <taxon>Actinomycetota</taxon>
        <taxon>Actinomycetes</taxon>
        <taxon>Streptosporangiales</taxon>
        <taxon>Streptosporangiaceae</taxon>
        <taxon>Nonomuraea</taxon>
    </lineage>
</organism>
<dbReference type="SUPFAM" id="SSF52833">
    <property type="entry name" value="Thioredoxin-like"/>
    <property type="match status" value="1"/>
</dbReference>
<evidence type="ECO:0000313" key="2">
    <source>
        <dbReference type="Proteomes" id="UP000306628"/>
    </source>
</evidence>
<evidence type="ECO:0000313" key="1">
    <source>
        <dbReference type="EMBL" id="TMR13899.1"/>
    </source>
</evidence>
<dbReference type="Proteomes" id="UP000306628">
    <property type="component" value="Unassembled WGS sequence"/>
</dbReference>
<dbReference type="InterPro" id="IPR036249">
    <property type="entry name" value="Thioredoxin-like_sf"/>
</dbReference>
<comment type="caution">
    <text evidence="1">The sequence shown here is derived from an EMBL/GenBank/DDBJ whole genome shotgun (WGS) entry which is preliminary data.</text>
</comment>
<proteinExistence type="predicted"/>
<name>A0A5S4F9V0_9ACTN</name>
<dbReference type="AlphaFoldDB" id="A0A5S4F9V0"/>